<dbReference type="Gene3D" id="2.40.50.140">
    <property type="entry name" value="Nucleic acid-binding proteins"/>
    <property type="match status" value="2"/>
</dbReference>
<dbReference type="SUPFAM" id="SSF50249">
    <property type="entry name" value="Nucleic acid-binding proteins"/>
    <property type="match status" value="1"/>
</dbReference>
<feature type="domain" description="S1 motif" evidence="2">
    <location>
        <begin position="163"/>
        <end position="223"/>
    </location>
</feature>
<gene>
    <name evidence="3" type="ORF">FC91_GL001873</name>
</gene>
<evidence type="ECO:0000313" key="3">
    <source>
        <dbReference type="EMBL" id="KRM28409.1"/>
    </source>
</evidence>
<dbReference type="AlphaFoldDB" id="A0A0R1XKU0"/>
<evidence type="ECO:0000259" key="2">
    <source>
        <dbReference type="PROSITE" id="PS50126"/>
    </source>
</evidence>
<dbReference type="Pfam" id="PF17783">
    <property type="entry name" value="WHD_CvfB"/>
    <property type="match status" value="1"/>
</dbReference>
<dbReference type="InterPro" id="IPR003029">
    <property type="entry name" value="S1_domain"/>
</dbReference>
<dbReference type="Pfam" id="PF21543">
    <property type="entry name" value="CvfB_2nd"/>
    <property type="match status" value="1"/>
</dbReference>
<dbReference type="InterPro" id="IPR048587">
    <property type="entry name" value="CvfB_S1_3rd"/>
</dbReference>
<dbReference type="InterPro" id="IPR014464">
    <property type="entry name" value="CvfB_fam"/>
</dbReference>
<dbReference type="PROSITE" id="PS50126">
    <property type="entry name" value="S1"/>
    <property type="match status" value="1"/>
</dbReference>
<dbReference type="InterPro" id="IPR040764">
    <property type="entry name" value="CvfB_WH"/>
</dbReference>
<comment type="caution">
    <text evidence="3">The sequence shown here is derived from an EMBL/GenBank/DDBJ whole genome shotgun (WGS) entry which is preliminary data.</text>
</comment>
<dbReference type="Proteomes" id="UP000050949">
    <property type="component" value="Unassembled WGS sequence"/>
</dbReference>
<dbReference type="InterPro" id="IPR036388">
    <property type="entry name" value="WH-like_DNA-bd_sf"/>
</dbReference>
<dbReference type="PATRIC" id="fig|1122147.4.peg.1942"/>
<protein>
    <submittedName>
        <fullName evidence="3">Rna-binding protein</fullName>
    </submittedName>
</protein>
<dbReference type="InterPro" id="IPR039566">
    <property type="entry name" value="CvfB_S1_st"/>
</dbReference>
<proteinExistence type="inferred from homology"/>
<organism evidence="3 4">
    <name type="scientific">Schleiferilactobacillus harbinensis DSM 16991</name>
    <dbReference type="NCBI Taxonomy" id="1122147"/>
    <lineage>
        <taxon>Bacteria</taxon>
        <taxon>Bacillati</taxon>
        <taxon>Bacillota</taxon>
        <taxon>Bacilli</taxon>
        <taxon>Lactobacillales</taxon>
        <taxon>Lactobacillaceae</taxon>
        <taxon>Schleiferilactobacillus</taxon>
    </lineage>
</organism>
<sequence length="299" mass="32901">MNMAEEQTALVPLLGQVVAAQVTDSNDKEVFAQVSGHTLGILRAEFEQSPALGDTVHALLYTDKHDRLRGTTQMPKVRIDHYAFATVTQRMHSLGVFIDIGLPDKDIVVSKDVLPFDDAAWPQIGDRLLVALSVDKKGRLWGELATPEIFQAIAAPAKSGQQNETVKGTVYKVREIGAHVLTADYQEGFIHHSEWFSAPRLGEQVTARVIGTTQDHGLNLSLKPMAYEEISDDAQMILAMLQQAPQGTLPFSDHSTPDEIQETFAISKGAFKRALGNLLKQRLIQQADGQITLVQPDEK</sequence>
<accession>A0A0R1XKU0</accession>
<dbReference type="Pfam" id="PF13509">
    <property type="entry name" value="S1_2"/>
    <property type="match status" value="1"/>
</dbReference>
<name>A0A0R1XKU0_9LACO</name>
<dbReference type="eggNOG" id="COG2996">
    <property type="taxonomic scope" value="Bacteria"/>
</dbReference>
<evidence type="ECO:0000313" key="4">
    <source>
        <dbReference type="Proteomes" id="UP000050949"/>
    </source>
</evidence>
<dbReference type="Gene3D" id="2.40.50.330">
    <property type="match status" value="1"/>
</dbReference>
<dbReference type="PANTHER" id="PTHR37296">
    <property type="entry name" value="CONSERVED VIRULENCE FACTOR B"/>
    <property type="match status" value="1"/>
</dbReference>
<dbReference type="PIRSF" id="PIRSF012524">
    <property type="entry name" value="YitL_S1"/>
    <property type="match status" value="1"/>
</dbReference>
<dbReference type="InterPro" id="IPR012340">
    <property type="entry name" value="NA-bd_OB-fold"/>
</dbReference>
<dbReference type="PANTHER" id="PTHR37296:SF1">
    <property type="entry name" value="CONSERVED VIRULENCE FACTOR B"/>
    <property type="match status" value="1"/>
</dbReference>
<dbReference type="EMBL" id="AZFW01000032">
    <property type="protein sequence ID" value="KRM28409.1"/>
    <property type="molecule type" value="Genomic_DNA"/>
</dbReference>
<reference evidence="3 4" key="1">
    <citation type="journal article" date="2015" name="Genome Announc.">
        <title>Expanding the biotechnology potential of lactobacilli through comparative genomics of 213 strains and associated genera.</title>
        <authorList>
            <person name="Sun Z."/>
            <person name="Harris H.M."/>
            <person name="McCann A."/>
            <person name="Guo C."/>
            <person name="Argimon S."/>
            <person name="Zhang W."/>
            <person name="Yang X."/>
            <person name="Jeffery I.B."/>
            <person name="Cooney J.C."/>
            <person name="Kagawa T.F."/>
            <person name="Liu W."/>
            <person name="Song Y."/>
            <person name="Salvetti E."/>
            <person name="Wrobel A."/>
            <person name="Rasinkangas P."/>
            <person name="Parkhill J."/>
            <person name="Rea M.C."/>
            <person name="O'Sullivan O."/>
            <person name="Ritari J."/>
            <person name="Douillard F.P."/>
            <person name="Paul Ross R."/>
            <person name="Yang R."/>
            <person name="Briner A.E."/>
            <person name="Felis G.E."/>
            <person name="de Vos W.M."/>
            <person name="Barrangou R."/>
            <person name="Klaenhammer T.R."/>
            <person name="Caufield P.W."/>
            <person name="Cui Y."/>
            <person name="Zhang H."/>
            <person name="O'Toole P.W."/>
        </authorList>
    </citation>
    <scope>NUCLEOTIDE SEQUENCE [LARGE SCALE GENOMIC DNA]</scope>
    <source>
        <strain evidence="3 4">DSM 16991</strain>
    </source>
</reference>
<comment type="similarity">
    <text evidence="1">Belongs to the CvfB family.</text>
</comment>
<dbReference type="GO" id="GO:0003676">
    <property type="term" value="F:nucleic acid binding"/>
    <property type="evidence" value="ECO:0007669"/>
    <property type="project" value="InterPro"/>
</dbReference>
<dbReference type="Gene3D" id="1.10.10.10">
    <property type="entry name" value="Winged helix-like DNA-binding domain superfamily/Winged helix DNA-binding domain"/>
    <property type="match status" value="1"/>
</dbReference>
<evidence type="ECO:0000256" key="1">
    <source>
        <dbReference type="PIRNR" id="PIRNR012524"/>
    </source>
</evidence>
<dbReference type="Pfam" id="PF21191">
    <property type="entry name" value="CvfB_1st"/>
    <property type="match status" value="1"/>
</dbReference>
<dbReference type="InterPro" id="IPR048588">
    <property type="entry name" value="CvfB_S1_2nd"/>
</dbReference>